<dbReference type="RefSeq" id="WP_185956303.1">
    <property type="nucleotide sequence ID" value="NZ_FXTI01000010.1"/>
</dbReference>
<protein>
    <recommendedName>
        <fullName evidence="4">YfhE-like protein</fullName>
    </recommendedName>
</protein>
<evidence type="ECO:0000256" key="1">
    <source>
        <dbReference type="SAM" id="MobiDB-lite"/>
    </source>
</evidence>
<keyword evidence="3" id="KW-1185">Reference proteome</keyword>
<organism evidence="2 3">
    <name type="scientific">Melghirimyces algeriensis</name>
    <dbReference type="NCBI Taxonomy" id="910412"/>
    <lineage>
        <taxon>Bacteria</taxon>
        <taxon>Bacillati</taxon>
        <taxon>Bacillota</taxon>
        <taxon>Bacilli</taxon>
        <taxon>Bacillales</taxon>
        <taxon>Thermoactinomycetaceae</taxon>
        <taxon>Melghirimyces</taxon>
    </lineage>
</organism>
<sequence length="50" mass="5874">MAEENDQKYPKTNIFESVQFAYEQSGELTELPPEKTNAERKRQVTKPEDE</sequence>
<feature type="region of interest" description="Disordered" evidence="1">
    <location>
        <begin position="25"/>
        <end position="50"/>
    </location>
</feature>
<accession>A0A521ENQ4</accession>
<gene>
    <name evidence="2" type="ORF">SAMN06264849_11027</name>
</gene>
<evidence type="ECO:0008006" key="4">
    <source>
        <dbReference type="Google" id="ProtNLM"/>
    </source>
</evidence>
<evidence type="ECO:0000313" key="3">
    <source>
        <dbReference type="Proteomes" id="UP000315636"/>
    </source>
</evidence>
<dbReference type="AlphaFoldDB" id="A0A521ENQ4"/>
<feature type="compositionally biased region" description="Basic and acidic residues" evidence="1">
    <location>
        <begin position="32"/>
        <end position="50"/>
    </location>
</feature>
<name>A0A521ENQ4_9BACL</name>
<proteinExistence type="predicted"/>
<evidence type="ECO:0000313" key="2">
    <source>
        <dbReference type="EMBL" id="SMO85543.1"/>
    </source>
</evidence>
<dbReference type="Proteomes" id="UP000315636">
    <property type="component" value="Unassembled WGS sequence"/>
</dbReference>
<reference evidence="2 3" key="1">
    <citation type="submission" date="2017-05" db="EMBL/GenBank/DDBJ databases">
        <authorList>
            <person name="Varghese N."/>
            <person name="Submissions S."/>
        </authorList>
    </citation>
    <scope>NUCLEOTIDE SEQUENCE [LARGE SCALE GENOMIC DNA]</scope>
    <source>
        <strain evidence="2 3">DSM 45474</strain>
    </source>
</reference>
<dbReference type="EMBL" id="FXTI01000010">
    <property type="protein sequence ID" value="SMO85543.1"/>
    <property type="molecule type" value="Genomic_DNA"/>
</dbReference>